<gene>
    <name evidence="4" type="ORF">Slati_1485500</name>
</gene>
<feature type="compositionally biased region" description="Basic and acidic residues" evidence="2">
    <location>
        <begin position="269"/>
        <end position="278"/>
    </location>
</feature>
<dbReference type="InterPro" id="IPR040256">
    <property type="entry name" value="At4g02000-like"/>
</dbReference>
<reference evidence="4" key="2">
    <citation type="journal article" date="2024" name="Plant">
        <title>Genomic evolution and insights into agronomic trait innovations of Sesamum species.</title>
        <authorList>
            <person name="Miao H."/>
            <person name="Wang L."/>
            <person name="Qu L."/>
            <person name="Liu H."/>
            <person name="Sun Y."/>
            <person name="Le M."/>
            <person name="Wang Q."/>
            <person name="Wei S."/>
            <person name="Zheng Y."/>
            <person name="Lin W."/>
            <person name="Duan Y."/>
            <person name="Cao H."/>
            <person name="Xiong S."/>
            <person name="Wang X."/>
            <person name="Wei L."/>
            <person name="Li C."/>
            <person name="Ma Q."/>
            <person name="Ju M."/>
            <person name="Zhao R."/>
            <person name="Li G."/>
            <person name="Mu C."/>
            <person name="Tian Q."/>
            <person name="Mei H."/>
            <person name="Zhang T."/>
            <person name="Gao T."/>
            <person name="Zhang H."/>
        </authorList>
    </citation>
    <scope>NUCLEOTIDE SEQUENCE</scope>
    <source>
        <strain evidence="4">KEN1</strain>
    </source>
</reference>
<comment type="caution">
    <text evidence="4">The sequence shown here is derived from an EMBL/GenBank/DDBJ whole genome shotgun (WGS) entry which is preliminary data.</text>
</comment>
<reference evidence="4" key="1">
    <citation type="submission" date="2020-06" db="EMBL/GenBank/DDBJ databases">
        <authorList>
            <person name="Li T."/>
            <person name="Hu X."/>
            <person name="Zhang T."/>
            <person name="Song X."/>
            <person name="Zhang H."/>
            <person name="Dai N."/>
            <person name="Sheng W."/>
            <person name="Hou X."/>
            <person name="Wei L."/>
        </authorList>
    </citation>
    <scope>NUCLEOTIDE SEQUENCE</scope>
    <source>
        <strain evidence="4">KEN1</strain>
        <tissue evidence="4">Leaf</tissue>
    </source>
</reference>
<protein>
    <recommendedName>
        <fullName evidence="3">CCHC-type domain-containing protein</fullName>
    </recommendedName>
</protein>
<dbReference type="EMBL" id="JACGWN010000005">
    <property type="protein sequence ID" value="KAL0449291.1"/>
    <property type="molecule type" value="Genomic_DNA"/>
</dbReference>
<dbReference type="AlphaFoldDB" id="A0AAW2XAT6"/>
<keyword evidence="1" id="KW-0479">Metal-binding</keyword>
<dbReference type="GO" id="GO:0003676">
    <property type="term" value="F:nucleic acid binding"/>
    <property type="evidence" value="ECO:0007669"/>
    <property type="project" value="InterPro"/>
</dbReference>
<feature type="compositionally biased region" description="Low complexity" evidence="2">
    <location>
        <begin position="258"/>
        <end position="268"/>
    </location>
</feature>
<dbReference type="PANTHER" id="PTHR31286:SF153">
    <property type="entry name" value="DUF4283 DOMAIN PROTEIN"/>
    <property type="match status" value="1"/>
</dbReference>
<feature type="region of interest" description="Disordered" evidence="2">
    <location>
        <begin position="247"/>
        <end position="278"/>
    </location>
</feature>
<evidence type="ECO:0000259" key="3">
    <source>
        <dbReference type="PROSITE" id="PS50158"/>
    </source>
</evidence>
<organism evidence="4">
    <name type="scientific">Sesamum latifolium</name>
    <dbReference type="NCBI Taxonomy" id="2727402"/>
    <lineage>
        <taxon>Eukaryota</taxon>
        <taxon>Viridiplantae</taxon>
        <taxon>Streptophyta</taxon>
        <taxon>Embryophyta</taxon>
        <taxon>Tracheophyta</taxon>
        <taxon>Spermatophyta</taxon>
        <taxon>Magnoliopsida</taxon>
        <taxon>eudicotyledons</taxon>
        <taxon>Gunneridae</taxon>
        <taxon>Pentapetalae</taxon>
        <taxon>asterids</taxon>
        <taxon>lamiids</taxon>
        <taxon>Lamiales</taxon>
        <taxon>Pedaliaceae</taxon>
        <taxon>Sesamum</taxon>
    </lineage>
</organism>
<accession>A0AAW2XAT6</accession>
<evidence type="ECO:0000256" key="1">
    <source>
        <dbReference type="PROSITE-ProRule" id="PRU00047"/>
    </source>
</evidence>
<keyword evidence="1" id="KW-0862">Zinc</keyword>
<keyword evidence="1" id="KW-0863">Zinc-finger</keyword>
<dbReference type="InterPro" id="IPR025836">
    <property type="entry name" value="Zn_knuckle_CX2CX4HX4C"/>
</dbReference>
<sequence length="278" mass="31271">MELDTNRLKKALQINDGEVEEVLMPEGLWGTKSGDYQLCLVGRFLSRRAVNFEGLCASIRSTIMPVKGMEIKQIPPDRFLLRFNHVIDRNRALEGCPWSFEKNVLVLSGIGENENPMQVDLNWCEFYIHVHELPLSRMNLGVATFIGNKIGRFKDMEIDSMGCTWGATLRIRTAINVELPLPRALKLKTTTGEEHLVTFTYEQLSNFCYLCGCLGHITKYCPKQFEGGFQDPSMDTPYGSWLRAPVSSKVRSRPAKIGSSQGQSAAASSHREPSRRGP</sequence>
<evidence type="ECO:0000256" key="2">
    <source>
        <dbReference type="SAM" id="MobiDB-lite"/>
    </source>
</evidence>
<dbReference type="InterPro" id="IPR001878">
    <property type="entry name" value="Znf_CCHC"/>
</dbReference>
<feature type="domain" description="CCHC-type" evidence="3">
    <location>
        <begin position="208"/>
        <end position="223"/>
    </location>
</feature>
<dbReference type="Pfam" id="PF14392">
    <property type="entry name" value="zf-CCHC_4"/>
    <property type="match status" value="1"/>
</dbReference>
<dbReference type="GO" id="GO:0008270">
    <property type="term" value="F:zinc ion binding"/>
    <property type="evidence" value="ECO:0007669"/>
    <property type="project" value="UniProtKB-KW"/>
</dbReference>
<dbReference type="PROSITE" id="PS50158">
    <property type="entry name" value="ZF_CCHC"/>
    <property type="match status" value="1"/>
</dbReference>
<evidence type="ECO:0000313" key="4">
    <source>
        <dbReference type="EMBL" id="KAL0449291.1"/>
    </source>
</evidence>
<name>A0AAW2XAT6_9LAMI</name>
<dbReference type="PANTHER" id="PTHR31286">
    <property type="entry name" value="GLYCINE-RICH CELL WALL STRUCTURAL PROTEIN 1.8-LIKE"/>
    <property type="match status" value="1"/>
</dbReference>
<dbReference type="Pfam" id="PF14111">
    <property type="entry name" value="DUF4283"/>
    <property type="match status" value="1"/>
</dbReference>
<proteinExistence type="predicted"/>
<dbReference type="InterPro" id="IPR025558">
    <property type="entry name" value="DUF4283"/>
</dbReference>